<dbReference type="OrthoDB" id="440424at2759"/>
<reference evidence="7" key="1">
    <citation type="submission" date="2020-10" db="EMBL/GenBank/DDBJ databases">
        <title>Genome Sequence of Monilinia vaccinii-corymbosi Sheds Light on Mummy Berry Disease Infection of Blueberry and Mating Type.</title>
        <authorList>
            <person name="Yow A.G."/>
            <person name="Zhang Y."/>
            <person name="Bansal K."/>
            <person name="Eacker S.M."/>
            <person name="Sullivan S."/>
            <person name="Liachko I."/>
            <person name="Cubeta M.A."/>
            <person name="Rollins J.A."/>
            <person name="Ashrafi H."/>
        </authorList>
    </citation>
    <scope>NUCLEOTIDE SEQUENCE</scope>
    <source>
        <strain evidence="7">RL-1</strain>
    </source>
</reference>
<dbReference type="EMBL" id="CP063408">
    <property type="protein sequence ID" value="QSZ34276.1"/>
    <property type="molecule type" value="Genomic_DNA"/>
</dbReference>
<organism evidence="7 8">
    <name type="scientific">Monilinia vaccinii-corymbosi</name>
    <dbReference type="NCBI Taxonomy" id="61207"/>
    <lineage>
        <taxon>Eukaryota</taxon>
        <taxon>Fungi</taxon>
        <taxon>Dikarya</taxon>
        <taxon>Ascomycota</taxon>
        <taxon>Pezizomycotina</taxon>
        <taxon>Leotiomycetes</taxon>
        <taxon>Helotiales</taxon>
        <taxon>Sclerotiniaceae</taxon>
        <taxon>Monilinia</taxon>
    </lineage>
</organism>
<evidence type="ECO:0000256" key="5">
    <source>
        <dbReference type="ARBA" id="ARBA00023136"/>
    </source>
</evidence>
<evidence type="ECO:0000256" key="6">
    <source>
        <dbReference type="SAM" id="Phobius"/>
    </source>
</evidence>
<name>A0A8A3PH15_9HELO</name>
<proteinExistence type="inferred from homology"/>
<evidence type="ECO:0000256" key="3">
    <source>
        <dbReference type="ARBA" id="ARBA00022692"/>
    </source>
</evidence>
<evidence type="ECO:0000256" key="2">
    <source>
        <dbReference type="ARBA" id="ARBA00007262"/>
    </source>
</evidence>
<keyword evidence="5 6" id="KW-0472">Membrane</keyword>
<dbReference type="GO" id="GO:0016020">
    <property type="term" value="C:membrane"/>
    <property type="evidence" value="ECO:0007669"/>
    <property type="project" value="UniProtKB-SubCell"/>
</dbReference>
<sequence length="173" mass="19138">MPGLLSTLRNGYQAVSTSFQSTLSTVKKWFRREVTPILQDITFTVQLLYNYYGCPFVIRLFRFIKTHPLELAIGLLAIMTIIYPGIITLPFLFVLGFMSMGPAAGSLAAFIQAIIGNVTVNGLFAIFQSAGMLGYGLVLLNSFVVAGAVLVLVLLMVYLIVESRRRRRSQSGY</sequence>
<dbReference type="InterPro" id="IPR038213">
    <property type="entry name" value="IFI6/IFI27-like_sf"/>
</dbReference>
<protein>
    <submittedName>
        <fullName evidence="7">Uncharacterized protein</fullName>
    </submittedName>
</protein>
<feature type="transmembrane region" description="Helical" evidence="6">
    <location>
        <begin position="107"/>
        <end position="127"/>
    </location>
</feature>
<comment type="similarity">
    <text evidence="2">Belongs to the IFI6/IFI27 family.</text>
</comment>
<evidence type="ECO:0000256" key="1">
    <source>
        <dbReference type="ARBA" id="ARBA00004141"/>
    </source>
</evidence>
<accession>A0A8A3PH15</accession>
<evidence type="ECO:0000256" key="4">
    <source>
        <dbReference type="ARBA" id="ARBA00022989"/>
    </source>
</evidence>
<evidence type="ECO:0000313" key="7">
    <source>
        <dbReference type="EMBL" id="QSZ34276.1"/>
    </source>
</evidence>
<feature type="transmembrane region" description="Helical" evidence="6">
    <location>
        <begin position="133"/>
        <end position="161"/>
    </location>
</feature>
<evidence type="ECO:0000313" key="8">
    <source>
        <dbReference type="Proteomes" id="UP000672032"/>
    </source>
</evidence>
<dbReference type="Proteomes" id="UP000672032">
    <property type="component" value="Chromosome 4"/>
</dbReference>
<dbReference type="AlphaFoldDB" id="A0A8A3PH15"/>
<dbReference type="PANTHER" id="PTHR16932:SF18">
    <property type="entry name" value="INTERFERON, ALPHA-INDUCIBLE PROTEIN 27-LIKE 2"/>
    <property type="match status" value="1"/>
</dbReference>
<comment type="subcellular location">
    <subcellularLocation>
        <location evidence="1">Membrane</location>
        <topology evidence="1">Multi-pass membrane protein</topology>
    </subcellularLocation>
</comment>
<gene>
    <name evidence="7" type="ORF">DSL72_005866</name>
</gene>
<dbReference type="Pfam" id="PF06140">
    <property type="entry name" value="Ifi-6-16"/>
    <property type="match status" value="1"/>
</dbReference>
<dbReference type="PANTHER" id="PTHR16932">
    <property type="entry name" value="INTERFERON ALPHA-INDUCIBLE PROTEIN 27"/>
    <property type="match status" value="1"/>
</dbReference>
<dbReference type="InterPro" id="IPR009311">
    <property type="entry name" value="IFI6/IFI27-like"/>
</dbReference>
<keyword evidence="4 6" id="KW-1133">Transmembrane helix</keyword>
<dbReference type="Gene3D" id="6.10.110.10">
    <property type="match status" value="1"/>
</dbReference>
<keyword evidence="3 6" id="KW-0812">Transmembrane</keyword>
<keyword evidence="8" id="KW-1185">Reference proteome</keyword>
<feature type="transmembrane region" description="Helical" evidence="6">
    <location>
        <begin position="71"/>
        <end position="95"/>
    </location>
</feature>